<organism evidence="2 3">
    <name type="scientific">Stagnihabitans tardus</name>
    <dbReference type="NCBI Taxonomy" id="2699202"/>
    <lineage>
        <taxon>Bacteria</taxon>
        <taxon>Pseudomonadati</taxon>
        <taxon>Pseudomonadota</taxon>
        <taxon>Alphaproteobacteria</taxon>
        <taxon>Rhodobacterales</taxon>
        <taxon>Paracoccaceae</taxon>
        <taxon>Stagnihabitans</taxon>
    </lineage>
</organism>
<protein>
    <recommendedName>
        <fullName evidence="1">Carrier domain-containing protein</fullName>
    </recommendedName>
</protein>
<evidence type="ECO:0000313" key="2">
    <source>
        <dbReference type="EMBL" id="NBZ87955.1"/>
    </source>
</evidence>
<reference evidence="2" key="1">
    <citation type="submission" date="2020-01" db="EMBL/GenBank/DDBJ databases">
        <authorList>
            <person name="Chen W.-M."/>
        </authorList>
    </citation>
    <scope>NUCLEOTIDE SEQUENCE</scope>
    <source>
        <strain evidence="2">CYK-10</strain>
    </source>
</reference>
<evidence type="ECO:0000259" key="1">
    <source>
        <dbReference type="PROSITE" id="PS50075"/>
    </source>
</evidence>
<dbReference type="SUPFAM" id="SSF47336">
    <property type="entry name" value="ACP-like"/>
    <property type="match status" value="1"/>
</dbReference>
<accession>A0AAE4YDN3</accession>
<comment type="caution">
    <text evidence="2">The sequence shown here is derived from an EMBL/GenBank/DDBJ whole genome shotgun (WGS) entry which is preliminary data.</text>
</comment>
<dbReference type="InterPro" id="IPR036736">
    <property type="entry name" value="ACP-like_sf"/>
</dbReference>
<feature type="domain" description="Carrier" evidence="1">
    <location>
        <begin position="1"/>
        <end position="74"/>
    </location>
</feature>
<dbReference type="Proteomes" id="UP001193501">
    <property type="component" value="Unassembled WGS sequence"/>
</dbReference>
<dbReference type="AlphaFoldDB" id="A0AAE4YDN3"/>
<keyword evidence="3" id="KW-1185">Reference proteome</keyword>
<dbReference type="InterPro" id="IPR009081">
    <property type="entry name" value="PP-bd_ACP"/>
</dbReference>
<gene>
    <name evidence="2" type="ORF">GV832_10230</name>
</gene>
<sequence length="75" mass="8158">MIRARLLEILAAQARVPVVDLDLTLPPAAQGLDSVAMVEVLFAIEEEWDRPLPYDAEAAPVTLGDFLTAVEARLT</sequence>
<dbReference type="Pfam" id="PF00550">
    <property type="entry name" value="PP-binding"/>
    <property type="match status" value="1"/>
</dbReference>
<dbReference type="EMBL" id="JAABNR010000008">
    <property type="protein sequence ID" value="NBZ87955.1"/>
    <property type="molecule type" value="Genomic_DNA"/>
</dbReference>
<dbReference type="RefSeq" id="WP_168774759.1">
    <property type="nucleotide sequence ID" value="NZ_JAABNR010000008.1"/>
</dbReference>
<proteinExistence type="predicted"/>
<evidence type="ECO:0000313" key="3">
    <source>
        <dbReference type="Proteomes" id="UP001193501"/>
    </source>
</evidence>
<dbReference type="PROSITE" id="PS50075">
    <property type="entry name" value="CARRIER"/>
    <property type="match status" value="1"/>
</dbReference>
<name>A0AAE4YDN3_9RHOB</name>
<dbReference type="Gene3D" id="1.10.1200.10">
    <property type="entry name" value="ACP-like"/>
    <property type="match status" value="1"/>
</dbReference>